<accession>A0A1J4KKL4</accession>
<evidence type="ECO:0000256" key="1">
    <source>
        <dbReference type="SAM" id="Coils"/>
    </source>
</evidence>
<evidence type="ECO:0000313" key="3">
    <source>
        <dbReference type="EMBL" id="ARM19854.1"/>
    </source>
</evidence>
<reference evidence="3" key="3">
    <citation type="journal article" date="2017" name="Biol. Cell">
        <title>The costa of trichomonads: A complex macromolecular cytoskeleton structure made of uncommon proteins.</title>
        <authorList>
            <person name="de Andrade Rosa I."/>
            <person name="Brigido M.C."/>
            <person name="de Oliveira Santos E."/>
            <person name="Gonzaga L."/>
            <person name="Zingali R.B."/>
            <person name="de Vasconcelos A.T."/>
            <person name="de Souza W."/>
            <person name="Benchimol M."/>
        </authorList>
    </citation>
    <scope>NUCLEOTIDE SEQUENCE</scope>
    <source>
        <strain evidence="3">18528</strain>
    </source>
</reference>
<feature type="compositionally biased region" description="Low complexity" evidence="2">
    <location>
        <begin position="1"/>
        <end position="15"/>
    </location>
</feature>
<gene>
    <name evidence="4" type="ORF">TRFO_18528</name>
</gene>
<dbReference type="Proteomes" id="UP000179807">
    <property type="component" value="Unassembled WGS sequence"/>
</dbReference>
<feature type="region of interest" description="Disordered" evidence="2">
    <location>
        <begin position="98"/>
        <end position="117"/>
    </location>
</feature>
<proteinExistence type="predicted"/>
<dbReference type="PANTHER" id="PTHR23159:SF31">
    <property type="entry name" value="CENTROSOME-ASSOCIATED PROTEIN CEP250 ISOFORM X1"/>
    <property type="match status" value="1"/>
</dbReference>
<protein>
    <submittedName>
        <fullName evidence="4">Uncharacterized protein</fullName>
    </submittedName>
</protein>
<feature type="compositionally biased region" description="Polar residues" evidence="2">
    <location>
        <begin position="105"/>
        <end position="116"/>
    </location>
</feature>
<dbReference type="RefSeq" id="XP_068364985.1">
    <property type="nucleotide sequence ID" value="XM_068500239.1"/>
</dbReference>
<evidence type="ECO:0000313" key="5">
    <source>
        <dbReference type="Proteomes" id="UP000179807"/>
    </source>
</evidence>
<feature type="coiled-coil region" evidence="1">
    <location>
        <begin position="770"/>
        <end position="797"/>
    </location>
</feature>
<reference evidence="3" key="1">
    <citation type="submission" date="2016-07" db="EMBL/GenBank/DDBJ databases">
        <authorList>
            <person name="Rosa I.A."/>
            <person name="Brigido M.C."/>
            <person name="Santos E.O."/>
            <person name="Almeida L.G.P."/>
            <person name="Zingalli R.B."/>
            <person name="Vasconcelos A.T.R."/>
            <person name="Souza W."/>
            <person name="Benchimol M."/>
        </authorList>
    </citation>
    <scope>NUCLEOTIDE SEQUENCE</scope>
    <source>
        <strain evidence="3">18528</strain>
    </source>
</reference>
<dbReference type="PANTHER" id="PTHR23159">
    <property type="entry name" value="CENTROSOMAL PROTEIN 2"/>
    <property type="match status" value="1"/>
</dbReference>
<feature type="coiled-coil region" evidence="1">
    <location>
        <begin position="823"/>
        <end position="914"/>
    </location>
</feature>
<dbReference type="OrthoDB" id="6108017at2759"/>
<sequence length="1016" mass="116768">MFSDSLSDSSRGDSSTGVSHEIKKQQLKELNSELVKENALLRTQFEEAVEITAQLQDLHVKNQELVTQIRSVQTEKEDLEHRLEISLATNKELTKRLNEEKKNRSQQNDTNINAMNNEIERVKEQSKAQLDSVLEELEKVKAIHEKDVLQQKTIVGRIDRVLQSGERFFQAKFSTVDDLIDYFEKPGQPKPQQTQPVDSQPVILQSQYNNTEHLEKRLKHLKAKLRSAVHEKGDLQSELAKVQREAHLAKLDSKQQISDANSRIAALNEEHTSELSQKQNKISALEQQVDGMRAELNRLRNLVDNSSQSHQLPIPQPIVHQQPQPQQQREPVLPKINKKPNTQQENERIIQLTRTVDDLNEKVKIADKKKAEVEFKLHEADNQIQKQKGQIDHLRTEVSTLKSLNESNASEIESLRKALHTKKEPIQPEQIQPPRQSANVAKYQRAIEEHKGKILALNQLNDKLKKQIEKQEKDIEILNEKVEVSNAATKKVNDDFADYRSKVESKRPLSADDLLPPDAFRSTEFDGPLSACIAKIAGNPSLQPVSKLQSCFKAISAHYGKHLGDLQSAFDDTMKENQFLSYTFNKFIVDLSIAVCDQPTTIEDFFKGNGGQQLLQQIADFRVNYDDMKHQNEKFHDVMARLDEMFGCTGDPVQQITEVKNQFQNQLEIIAQKSSKLKKMRRELRDVIQAAEACKTESSHKIEDLTNAMNKLASQLSQLEKLSKQLKQENLTLQADLAEATVKANQNEEDFKRREQQIMNKLTAEHSDKFNQLTAKYNELSQTYSELVDDFNNQTEEVRRLDDLVESNKRTIAAKDREITDLTKKMSLDAEDAEDRLETEKRELRNTYERAINQLKDQCEMHRLDVEKMAKTVAENEKQCAIVKQEALTMKKEKIRTEQEMKSLRAKVDRERKLMETTFTAKRIAYETEVTKKLNDEKGRFEQEKRRICGYAVEAFKLFFDANTTIDEKAYRNVIDMAHDELTKLTRSDAAVRRICAARDGQTTEDSVAQVVMTSA</sequence>
<keyword evidence="1" id="KW-0175">Coiled coil</keyword>
<evidence type="ECO:0000313" key="4">
    <source>
        <dbReference type="EMBL" id="OHT11849.1"/>
    </source>
</evidence>
<organism evidence="4 5">
    <name type="scientific">Tritrichomonas foetus</name>
    <dbReference type="NCBI Taxonomy" id="1144522"/>
    <lineage>
        <taxon>Eukaryota</taxon>
        <taxon>Metamonada</taxon>
        <taxon>Parabasalia</taxon>
        <taxon>Tritrichomonadida</taxon>
        <taxon>Tritrichomonadidae</taxon>
        <taxon>Tritrichomonas</taxon>
    </lineage>
</organism>
<feature type="coiled-coil region" evidence="1">
    <location>
        <begin position="342"/>
        <end position="397"/>
    </location>
</feature>
<evidence type="ECO:0000256" key="2">
    <source>
        <dbReference type="SAM" id="MobiDB-lite"/>
    </source>
</evidence>
<feature type="coiled-coil region" evidence="1">
    <location>
        <begin position="670"/>
        <end position="743"/>
    </location>
</feature>
<feature type="region of interest" description="Disordered" evidence="2">
    <location>
        <begin position="1"/>
        <end position="24"/>
    </location>
</feature>
<name>A0A1J4KKL4_9EUKA</name>
<feature type="coiled-coil region" evidence="1">
    <location>
        <begin position="204"/>
        <end position="309"/>
    </location>
</feature>
<dbReference type="AlphaFoldDB" id="A0A1J4KKL4"/>
<dbReference type="EMBL" id="MLAK01000577">
    <property type="protein sequence ID" value="OHT11849.1"/>
    <property type="molecule type" value="Genomic_DNA"/>
</dbReference>
<dbReference type="VEuPathDB" id="TrichDB:TRFO_18528"/>
<dbReference type="GeneID" id="94834943"/>
<reference evidence="4 5" key="2">
    <citation type="submission" date="2016-10" db="EMBL/GenBank/DDBJ databases">
        <authorList>
            <person name="Benchimol M."/>
            <person name="Almeida L.G."/>
            <person name="Vasconcelos A.T."/>
            <person name="Perreira-Neves A."/>
            <person name="Rosa I.A."/>
            <person name="Tasca T."/>
            <person name="Bogo M.R."/>
            <person name="de Souza W."/>
        </authorList>
    </citation>
    <scope>NUCLEOTIDE SEQUENCE [LARGE SCALE GENOMIC DNA]</scope>
    <source>
        <strain evidence="4 5">K</strain>
    </source>
</reference>
<feature type="coiled-coil region" evidence="1">
    <location>
        <begin position="440"/>
        <end position="488"/>
    </location>
</feature>
<keyword evidence="5" id="KW-1185">Reference proteome</keyword>
<dbReference type="EMBL" id="KX579622">
    <property type="protein sequence ID" value="ARM19854.1"/>
    <property type="molecule type" value="Genomic_DNA"/>
</dbReference>